<evidence type="ECO:0000313" key="2">
    <source>
        <dbReference type="EMBL" id="ALE17113.1"/>
    </source>
</evidence>
<protein>
    <submittedName>
        <fullName evidence="2">Uncharacterized protein</fullName>
    </submittedName>
</protein>
<feature type="compositionally biased region" description="Acidic residues" evidence="1">
    <location>
        <begin position="226"/>
        <end position="244"/>
    </location>
</feature>
<gene>
    <name evidence="2" type="ORF">AMC99_01825</name>
</gene>
<reference evidence="2 3" key="1">
    <citation type="submission" date="2015-09" db="EMBL/GenBank/DDBJ databases">
        <title>Complete genome sequence of a benzo[a]pyrene-degrading bacterium Altererythrobacter epoxidivorans CGMCC 1.7731T.</title>
        <authorList>
            <person name="Li Z."/>
            <person name="Cheng H."/>
            <person name="Huo Y."/>
            <person name="Xu X."/>
        </authorList>
    </citation>
    <scope>NUCLEOTIDE SEQUENCE [LARGE SCALE GENOMIC DNA]</scope>
    <source>
        <strain evidence="2 3">CGMCC 1.7731</strain>
    </source>
</reference>
<dbReference type="Proteomes" id="UP000057938">
    <property type="component" value="Chromosome"/>
</dbReference>
<evidence type="ECO:0000256" key="1">
    <source>
        <dbReference type="SAM" id="MobiDB-lite"/>
    </source>
</evidence>
<sequence>MTPDDIRITLAKIATNRHNHDTLVRSANSNLAQRRQQLENSLDGIGERDRNSMVSKAISGYRAELVRQTKDNRLALTRELGGLAERVRKAEALYRSPMQLLMRDTLGSERRSRIQQQIENSGPVELASLAELAAATKDKELAAALCGRVHGMKRDDRPFNAGELSDILFGELHRELSQALVEAERRVLEALNSDQEFETGKSNPQRSIDIAMLKKREQEIGAYGYETEEDEAHDDQSEADETPTDEPASTDRIAAGLAARRAA</sequence>
<name>A0A0M4MWH9_9SPHN</name>
<keyword evidence="3" id="KW-1185">Reference proteome</keyword>
<feature type="region of interest" description="Disordered" evidence="1">
    <location>
        <begin position="219"/>
        <end position="263"/>
    </location>
</feature>
<dbReference type="KEGG" id="aep:AMC99_01825"/>
<dbReference type="EMBL" id="CP012669">
    <property type="protein sequence ID" value="ALE17113.1"/>
    <property type="molecule type" value="Genomic_DNA"/>
</dbReference>
<dbReference type="STRING" id="361183.AMC99_01825"/>
<evidence type="ECO:0000313" key="3">
    <source>
        <dbReference type="Proteomes" id="UP000057938"/>
    </source>
</evidence>
<feature type="compositionally biased region" description="Low complexity" evidence="1">
    <location>
        <begin position="252"/>
        <end position="263"/>
    </location>
</feature>
<organism evidence="2 3">
    <name type="scientific">Altererythrobacter epoxidivorans</name>
    <dbReference type="NCBI Taxonomy" id="361183"/>
    <lineage>
        <taxon>Bacteria</taxon>
        <taxon>Pseudomonadati</taxon>
        <taxon>Pseudomonadota</taxon>
        <taxon>Alphaproteobacteria</taxon>
        <taxon>Sphingomonadales</taxon>
        <taxon>Erythrobacteraceae</taxon>
        <taxon>Altererythrobacter</taxon>
    </lineage>
</organism>
<dbReference type="PATRIC" id="fig|361183.4.peg.1796"/>
<accession>A0A0M4MWH9</accession>
<proteinExistence type="predicted"/>
<dbReference type="AlphaFoldDB" id="A0A0M4MWH9"/>